<dbReference type="CDD" id="cd09999">
    <property type="entry name" value="Arginase-like_1"/>
    <property type="match status" value="1"/>
</dbReference>
<dbReference type="PRINTS" id="PR00116">
    <property type="entry name" value="ARGINASE"/>
</dbReference>
<evidence type="ECO:0000256" key="4">
    <source>
        <dbReference type="PROSITE-ProRule" id="PRU00742"/>
    </source>
</evidence>
<dbReference type="PANTHER" id="PTHR43782">
    <property type="entry name" value="ARGINASE"/>
    <property type="match status" value="1"/>
</dbReference>
<dbReference type="Proteomes" id="UP000316208">
    <property type="component" value="Unassembled WGS sequence"/>
</dbReference>
<evidence type="ECO:0000256" key="1">
    <source>
        <dbReference type="ARBA" id="ARBA00022723"/>
    </source>
</evidence>
<dbReference type="PANTHER" id="PTHR43782:SF3">
    <property type="entry name" value="ARGINASE"/>
    <property type="match status" value="1"/>
</dbReference>
<proteinExistence type="inferred from homology"/>
<comment type="caution">
    <text evidence="5">The sequence shown here is derived from an EMBL/GenBank/DDBJ whole genome shotgun (WGS) entry which is preliminary data.</text>
</comment>
<keyword evidence="2" id="KW-0378">Hydrolase</keyword>
<reference evidence="5 6" key="1">
    <citation type="submission" date="2018-03" db="EMBL/GenBank/DDBJ databases">
        <title>Aerobic endospore-forming bacteria genome sequencing and assembly.</title>
        <authorList>
            <person name="Cavalcante D.A."/>
            <person name="Driks A."/>
            <person name="Putonti C."/>
            <person name="De-Souza M.T."/>
        </authorList>
    </citation>
    <scope>NUCLEOTIDE SEQUENCE [LARGE SCALE GENOMIC DNA]</scope>
    <source>
        <strain evidence="5 6">SDF0028</strain>
    </source>
</reference>
<evidence type="ECO:0000256" key="3">
    <source>
        <dbReference type="ARBA" id="ARBA00023211"/>
    </source>
</evidence>
<dbReference type="InterPro" id="IPR023696">
    <property type="entry name" value="Ureohydrolase_dom_sf"/>
</dbReference>
<organism evidence="5 6">
    <name type="scientific">Paenibacillus popilliae</name>
    <name type="common">Bacillus popilliae</name>
    <dbReference type="NCBI Taxonomy" id="78057"/>
    <lineage>
        <taxon>Bacteria</taxon>
        <taxon>Bacillati</taxon>
        <taxon>Bacillota</taxon>
        <taxon>Bacilli</taxon>
        <taxon>Bacillales</taxon>
        <taxon>Paenibacillaceae</taxon>
        <taxon>Paenibacillus</taxon>
    </lineage>
</organism>
<sequence length="308" mass="34301">MRSNIRIIHAPTNLGLRKHPDGKERGCGKLPEVLEQIGFHDSIEPHAVIKLSQPVYPAFEQYDDGALHGRLIASFSKTLADEVEKSMESRDFPLVLGGDCSVLIGCALALKRKGRNGLIHFDAHPDYYNKFNKEKAAVAGMDLAIVSGKGTEILTNLENLRPYIRSEDVVSFGYREVDPEQEIIQEATTDGITCWSAARIQKHGIEQVAEDLSNFVIQAEVEGVWLHLDADILDAAIMPCVDCPEPEGLQWDELAILLKRLLSLPKVIGMDVTILDPDLDTTQEVTQAFSTLLTKVLRADRNRTHKRQ</sequence>
<keyword evidence="6" id="KW-1185">Reference proteome</keyword>
<protein>
    <submittedName>
        <fullName evidence="5">Arginase family protein</fullName>
    </submittedName>
</protein>
<dbReference type="EMBL" id="SADY01000001">
    <property type="protein sequence ID" value="TQR47119.1"/>
    <property type="molecule type" value="Genomic_DNA"/>
</dbReference>
<evidence type="ECO:0000256" key="2">
    <source>
        <dbReference type="ARBA" id="ARBA00022801"/>
    </source>
</evidence>
<dbReference type="PROSITE" id="PS51409">
    <property type="entry name" value="ARGINASE_2"/>
    <property type="match status" value="1"/>
</dbReference>
<dbReference type="SUPFAM" id="SSF52768">
    <property type="entry name" value="Arginase/deacetylase"/>
    <property type="match status" value="1"/>
</dbReference>
<accession>A0ABY3AYT2</accession>
<dbReference type="Gene3D" id="3.40.800.10">
    <property type="entry name" value="Ureohydrolase domain"/>
    <property type="match status" value="1"/>
</dbReference>
<dbReference type="InterPro" id="IPR006035">
    <property type="entry name" value="Ureohydrolase"/>
</dbReference>
<evidence type="ECO:0000313" key="6">
    <source>
        <dbReference type="Proteomes" id="UP000316208"/>
    </source>
</evidence>
<dbReference type="Pfam" id="PF00491">
    <property type="entry name" value="Arginase"/>
    <property type="match status" value="1"/>
</dbReference>
<dbReference type="RefSeq" id="WP_142543173.1">
    <property type="nucleotide sequence ID" value="NZ_SADY01000001.1"/>
</dbReference>
<comment type="similarity">
    <text evidence="4">Belongs to the arginase family.</text>
</comment>
<keyword evidence="1" id="KW-0479">Metal-binding</keyword>
<gene>
    <name evidence="5" type="ORF">C7Y44_05695</name>
</gene>
<name>A0ABY3AYT2_PAEPP</name>
<evidence type="ECO:0000313" key="5">
    <source>
        <dbReference type="EMBL" id="TQR47119.1"/>
    </source>
</evidence>
<keyword evidence="3" id="KW-0464">Manganese</keyword>